<dbReference type="PROSITE" id="PS51375">
    <property type="entry name" value="PPR"/>
    <property type="match status" value="1"/>
</dbReference>
<dbReference type="InterPro" id="IPR051240">
    <property type="entry name" value="Mito_RNA-Proc/Resp"/>
</dbReference>
<sequence>MSRVLRLRSGHQPNHPRPGPLHNSSPYRRQAAAKGSLSCSGNYRREMSRVLLSHRWRNLYSSTRFILSSFHSPSTPQPISSHPKILTLISPIARPDSLPTFPYSTTRSRRIPRSKRSKRAPPPVDQAQIDRAISELPARFTSADLAAALARHPDPCLCHELLLAALRHPRFRGPAPAAAANDDDDDHLSPFLITIKKLGAARLYREMDAVTSLVLSLPSLRLSEPFFNTIIYFYAEGRMLSKAIYVYKRMRAAGDPTARPTSRTYNLLFAALLGRGANSYIHHVYMDSVRALFRQMLDSGVAPDVFALNSLIKGYASSLHLNDALRVFHQMVPVYRVEPDENTYSCLIHGLCAQGRTKNASELWAEMRGKGLAPSGRAANSIVSALAMAGEVAEAVEMMWEVAWIGRAVDGITCRTLLEEICRQERVGDAVGLLREMHEKELVDGRMYRELLHGIQDEFGDSLDGGGN</sequence>
<dbReference type="GeneID" id="103721272"/>
<gene>
    <name evidence="5" type="primary">LOC103721272</name>
</gene>
<dbReference type="Gene3D" id="1.25.40.10">
    <property type="entry name" value="Tetratricopeptide repeat domain"/>
    <property type="match status" value="1"/>
</dbReference>
<dbReference type="InterPro" id="IPR002885">
    <property type="entry name" value="PPR_rpt"/>
</dbReference>
<keyword evidence="1" id="KW-0677">Repeat</keyword>
<feature type="region of interest" description="Disordered" evidence="3">
    <location>
        <begin position="99"/>
        <end position="125"/>
    </location>
</feature>
<evidence type="ECO:0000256" key="3">
    <source>
        <dbReference type="SAM" id="MobiDB-lite"/>
    </source>
</evidence>
<dbReference type="KEGG" id="pda:103721272"/>
<dbReference type="NCBIfam" id="TIGR00756">
    <property type="entry name" value="PPR"/>
    <property type="match status" value="3"/>
</dbReference>
<accession>A0A8B7CZ91</accession>
<organism evidence="4 5">
    <name type="scientific">Phoenix dactylifera</name>
    <name type="common">Date palm</name>
    <dbReference type="NCBI Taxonomy" id="42345"/>
    <lineage>
        <taxon>Eukaryota</taxon>
        <taxon>Viridiplantae</taxon>
        <taxon>Streptophyta</taxon>
        <taxon>Embryophyta</taxon>
        <taxon>Tracheophyta</taxon>
        <taxon>Spermatophyta</taxon>
        <taxon>Magnoliopsida</taxon>
        <taxon>Liliopsida</taxon>
        <taxon>Arecaceae</taxon>
        <taxon>Coryphoideae</taxon>
        <taxon>Phoeniceae</taxon>
        <taxon>Phoenix</taxon>
    </lineage>
</organism>
<protein>
    <submittedName>
        <fullName evidence="5">Pentatricopeptide repeat-containing protein At2g27800, mitochondrial</fullName>
    </submittedName>
</protein>
<evidence type="ECO:0000313" key="4">
    <source>
        <dbReference type="Proteomes" id="UP000228380"/>
    </source>
</evidence>
<feature type="repeat" description="PPR" evidence="2">
    <location>
        <begin position="340"/>
        <end position="374"/>
    </location>
</feature>
<dbReference type="Proteomes" id="UP000228380">
    <property type="component" value="Chromosome 4"/>
</dbReference>
<dbReference type="OrthoDB" id="185373at2759"/>
<dbReference type="Pfam" id="PF01535">
    <property type="entry name" value="PPR"/>
    <property type="match status" value="1"/>
</dbReference>
<feature type="region of interest" description="Disordered" evidence="3">
    <location>
        <begin position="1"/>
        <end position="39"/>
    </location>
</feature>
<reference evidence="5" key="2">
    <citation type="submission" date="2025-08" db="UniProtKB">
        <authorList>
            <consortium name="RefSeq"/>
        </authorList>
    </citation>
    <scope>IDENTIFICATION</scope>
    <source>
        <tissue evidence="5">Young leaves</tissue>
    </source>
</reference>
<reference evidence="4" key="1">
    <citation type="journal article" date="2019" name="Nat. Commun.">
        <title>Genome-wide association mapping of date palm fruit traits.</title>
        <authorList>
            <person name="Hazzouri K.M."/>
            <person name="Gros-Balthazard M."/>
            <person name="Flowers J.M."/>
            <person name="Copetti D."/>
            <person name="Lemansour A."/>
            <person name="Lebrun M."/>
            <person name="Masmoudi K."/>
            <person name="Ferrand S."/>
            <person name="Dhar M.I."/>
            <person name="Fresquez Z.A."/>
            <person name="Rosas U."/>
            <person name="Zhang J."/>
            <person name="Talag J."/>
            <person name="Lee S."/>
            <person name="Kudrna D."/>
            <person name="Powell R.F."/>
            <person name="Leitch I.J."/>
            <person name="Krueger R.R."/>
            <person name="Wing R.A."/>
            <person name="Amiri K.M.A."/>
            <person name="Purugganan M.D."/>
        </authorList>
    </citation>
    <scope>NUCLEOTIDE SEQUENCE [LARGE SCALE GENOMIC DNA]</scope>
    <source>
        <strain evidence="4">cv. Khalas</strain>
    </source>
</reference>
<dbReference type="Pfam" id="PF13041">
    <property type="entry name" value="PPR_2"/>
    <property type="match status" value="1"/>
</dbReference>
<dbReference type="GO" id="GO:0003729">
    <property type="term" value="F:mRNA binding"/>
    <property type="evidence" value="ECO:0007669"/>
    <property type="project" value="TreeGrafter"/>
</dbReference>
<dbReference type="AlphaFoldDB" id="A0A8B7CZ91"/>
<dbReference type="PANTHER" id="PTHR47933">
    <property type="entry name" value="PENTATRICOPEPTIDE REPEAT-CONTAINING PROTEIN 1, MITOCHONDRIAL"/>
    <property type="match status" value="1"/>
</dbReference>
<evidence type="ECO:0000256" key="2">
    <source>
        <dbReference type="PROSITE-ProRule" id="PRU00708"/>
    </source>
</evidence>
<dbReference type="RefSeq" id="XP_008809631.2">
    <property type="nucleotide sequence ID" value="XM_008811409.3"/>
</dbReference>
<proteinExistence type="predicted"/>
<dbReference type="InterPro" id="IPR011990">
    <property type="entry name" value="TPR-like_helical_dom_sf"/>
</dbReference>
<feature type="compositionally biased region" description="Basic residues" evidence="3">
    <location>
        <begin position="107"/>
        <end position="119"/>
    </location>
</feature>
<evidence type="ECO:0000313" key="5">
    <source>
        <dbReference type="RefSeq" id="XP_008809631.2"/>
    </source>
</evidence>
<dbReference type="PANTHER" id="PTHR47933:SF23">
    <property type="entry name" value="OS02G0468500 PROTEIN"/>
    <property type="match status" value="1"/>
</dbReference>
<keyword evidence="4" id="KW-1185">Reference proteome</keyword>
<evidence type="ECO:0000256" key="1">
    <source>
        <dbReference type="ARBA" id="ARBA00022737"/>
    </source>
</evidence>
<name>A0A8B7CZ91_PHODC</name>